<gene>
    <name evidence="9" type="ORF">IFK94_13245</name>
</gene>
<dbReference type="InterPro" id="IPR003400">
    <property type="entry name" value="ExbD"/>
</dbReference>
<evidence type="ECO:0000256" key="6">
    <source>
        <dbReference type="ARBA" id="ARBA00023136"/>
    </source>
</evidence>
<dbReference type="EMBL" id="JACXWD010000058">
    <property type="protein sequence ID" value="MBD3869081.1"/>
    <property type="molecule type" value="Genomic_DNA"/>
</dbReference>
<dbReference type="AlphaFoldDB" id="A0A8J6XYB9"/>
<sequence length="143" mass="16041">MKIVRQRKSEAIIPTASMADIAFLLIIFFMVTTVHDVDRTSVNLPAAFTRIENDKGSAMVVLSKQSDGEIIYKFSDGKETSTPVRGPGDISLEASRLTFNDKTKQFVIKADYDIRYEKIDEIMDNLRKAGATNLLLLTHAKEE</sequence>
<evidence type="ECO:0000256" key="4">
    <source>
        <dbReference type="ARBA" id="ARBA00022692"/>
    </source>
</evidence>
<reference evidence="9 10" key="1">
    <citation type="submission" date="2020-08" db="EMBL/GenBank/DDBJ databases">
        <title>Acidobacteriota in marine sediments use diverse sulfur dissimilation pathways.</title>
        <authorList>
            <person name="Wasmund K."/>
        </authorList>
    </citation>
    <scope>NUCLEOTIDE SEQUENCE [LARGE SCALE GENOMIC DNA]</scope>
    <source>
        <strain evidence="9">MAG AM4</strain>
    </source>
</reference>
<dbReference type="PANTHER" id="PTHR30558:SF3">
    <property type="entry name" value="BIOPOLYMER TRANSPORT PROTEIN EXBD-RELATED"/>
    <property type="match status" value="1"/>
</dbReference>
<comment type="similarity">
    <text evidence="2 7">Belongs to the ExbD/TolR family.</text>
</comment>
<evidence type="ECO:0000256" key="8">
    <source>
        <dbReference type="SAM" id="Phobius"/>
    </source>
</evidence>
<evidence type="ECO:0000256" key="2">
    <source>
        <dbReference type="ARBA" id="ARBA00005811"/>
    </source>
</evidence>
<feature type="transmembrane region" description="Helical" evidence="8">
    <location>
        <begin position="12"/>
        <end position="31"/>
    </location>
</feature>
<keyword evidence="6 8" id="KW-0472">Membrane</keyword>
<keyword evidence="7" id="KW-0813">Transport</keyword>
<keyword evidence="3" id="KW-1003">Cell membrane</keyword>
<evidence type="ECO:0000313" key="10">
    <source>
        <dbReference type="Proteomes" id="UP000648239"/>
    </source>
</evidence>
<evidence type="ECO:0000256" key="5">
    <source>
        <dbReference type="ARBA" id="ARBA00022989"/>
    </source>
</evidence>
<name>A0A8J6XYB9_9BACT</name>
<evidence type="ECO:0000256" key="3">
    <source>
        <dbReference type="ARBA" id="ARBA00022475"/>
    </source>
</evidence>
<evidence type="ECO:0000256" key="1">
    <source>
        <dbReference type="ARBA" id="ARBA00004162"/>
    </source>
</evidence>
<proteinExistence type="inferred from homology"/>
<accession>A0A8J6XYB9</accession>
<keyword evidence="5 8" id="KW-1133">Transmembrane helix</keyword>
<dbReference type="GO" id="GO:0022857">
    <property type="term" value="F:transmembrane transporter activity"/>
    <property type="evidence" value="ECO:0007669"/>
    <property type="project" value="InterPro"/>
</dbReference>
<comment type="caution">
    <text evidence="9">The sequence shown here is derived from an EMBL/GenBank/DDBJ whole genome shotgun (WGS) entry which is preliminary data.</text>
</comment>
<dbReference type="GO" id="GO:0005886">
    <property type="term" value="C:plasma membrane"/>
    <property type="evidence" value="ECO:0007669"/>
    <property type="project" value="UniProtKB-SubCell"/>
</dbReference>
<keyword evidence="4 7" id="KW-0812">Transmembrane</keyword>
<dbReference type="Proteomes" id="UP000648239">
    <property type="component" value="Unassembled WGS sequence"/>
</dbReference>
<dbReference type="PANTHER" id="PTHR30558">
    <property type="entry name" value="EXBD MEMBRANE COMPONENT OF PMF-DRIVEN MACROMOLECULE IMPORT SYSTEM"/>
    <property type="match status" value="1"/>
</dbReference>
<dbReference type="Pfam" id="PF02472">
    <property type="entry name" value="ExbD"/>
    <property type="match status" value="1"/>
</dbReference>
<dbReference type="GO" id="GO:0015031">
    <property type="term" value="P:protein transport"/>
    <property type="evidence" value="ECO:0007669"/>
    <property type="project" value="UniProtKB-KW"/>
</dbReference>
<comment type="subcellular location">
    <subcellularLocation>
        <location evidence="1">Cell membrane</location>
        <topology evidence="1">Single-pass membrane protein</topology>
    </subcellularLocation>
    <subcellularLocation>
        <location evidence="7">Cell membrane</location>
        <topology evidence="7">Single-pass type II membrane protein</topology>
    </subcellularLocation>
</comment>
<evidence type="ECO:0000256" key="7">
    <source>
        <dbReference type="RuleBase" id="RU003879"/>
    </source>
</evidence>
<evidence type="ECO:0000313" key="9">
    <source>
        <dbReference type="EMBL" id="MBD3869081.1"/>
    </source>
</evidence>
<keyword evidence="7" id="KW-0653">Protein transport</keyword>
<organism evidence="9 10">
    <name type="scientific">Candidatus Polarisedimenticola svalbardensis</name>
    <dbReference type="NCBI Taxonomy" id="2886004"/>
    <lineage>
        <taxon>Bacteria</taxon>
        <taxon>Pseudomonadati</taxon>
        <taxon>Acidobacteriota</taxon>
        <taxon>Candidatus Polarisedimenticolia</taxon>
        <taxon>Candidatus Polarisedimenticolales</taxon>
        <taxon>Candidatus Polarisedimenticolaceae</taxon>
        <taxon>Candidatus Polarisedimenticola</taxon>
    </lineage>
</organism>
<dbReference type="Gene3D" id="3.30.420.270">
    <property type="match status" value="1"/>
</dbReference>
<protein>
    <submittedName>
        <fullName evidence="9">Biopolymer transporter ExbD</fullName>
    </submittedName>
</protein>